<proteinExistence type="predicted"/>
<dbReference type="SMART" id="SM00671">
    <property type="entry name" value="SEL1"/>
    <property type="match status" value="2"/>
</dbReference>
<evidence type="ECO:0000313" key="2">
    <source>
        <dbReference type="EMBL" id="PMS21397.1"/>
    </source>
</evidence>
<reference evidence="2 3" key="1">
    <citation type="submission" date="2018-01" db="EMBL/GenBank/DDBJ databases">
        <title>Whole genome analyses suggest that Burkholderia sensu lato contains two further novel genera in the rhizoxinica-symbiotica group Mycetohabitans gen. nov., and Trinickia gen. nov.: implications for the evolution of diazotrophy and nodulation in the Burkholderiaceae.</title>
        <authorList>
            <person name="Estrada-de los Santos P."/>
            <person name="Palmer M."/>
            <person name="Chavez-Ramirez B."/>
            <person name="Beukes C."/>
            <person name="Steenkamp E.T."/>
            <person name="Hirsch A.M."/>
            <person name="Manyaka P."/>
            <person name="Maluk M."/>
            <person name="Lafos M."/>
            <person name="Crook M."/>
            <person name="Gross E."/>
            <person name="Simon M.F."/>
            <person name="Bueno dos Reis Junior F."/>
            <person name="Poole P.S."/>
            <person name="Venter S.N."/>
            <person name="James E.K."/>
        </authorList>
    </citation>
    <scope>NUCLEOTIDE SEQUENCE [LARGE SCALE GENOMIC DNA]</scope>
    <source>
        <strain evidence="2 3">GP25-8</strain>
    </source>
</reference>
<dbReference type="InterPro" id="IPR045653">
    <property type="entry name" value="DUF6396"/>
</dbReference>
<dbReference type="EMBL" id="PNYB01000016">
    <property type="protein sequence ID" value="PMS21397.1"/>
    <property type="molecule type" value="Genomic_DNA"/>
</dbReference>
<sequence length="441" mass="48317">MPERIRGLSVINRGVNGLTRTLRLTRALFTMLSIMTLVCACSKSGPPPSDRANANLLQLSPAFSCTHELSHLPALNADADKLFVYARYLQKHSDPVDFDDIMRYYRIAAAYGHYKANHNAQLLITHGLVVVPAGPKEAVDLAMQLVHDGIPGGYYDLAHYLETGYGVQQDVGAAMRYFRKAADLGNPEAQAYVAEKLAPVDMAPEIARQMWRCAAEQGLGDAANNLGISTKLGEHYDKAVEAFQLGVKAGDAQSAYRLEVAFREPYNPSDADQFGLHPDAERSRRYAAIRKFISRNDGRHPRVPDIDKIVPLPPAPLPAWDGTFQWEKEQAAAKPPTKPSDDLVNRMAKDKNLDPSTGLPLSDAPANISEIEQQPIAVANQADRLPIGTVALTGDKCPEDGIWCANLGNRQAANTQRRFSKGDTLPPVAIQVPRQIAILDR</sequence>
<evidence type="ECO:0000313" key="3">
    <source>
        <dbReference type="Proteomes" id="UP000235347"/>
    </source>
</evidence>
<dbReference type="PANTHER" id="PTHR11102">
    <property type="entry name" value="SEL-1-LIKE PROTEIN"/>
    <property type="match status" value="1"/>
</dbReference>
<dbReference type="InterPro" id="IPR006597">
    <property type="entry name" value="Sel1-like"/>
</dbReference>
<dbReference type="Pfam" id="PF19933">
    <property type="entry name" value="DUF6396"/>
    <property type="match status" value="1"/>
</dbReference>
<organism evidence="2 3">
    <name type="scientific">Trinickia soli</name>
    <dbReference type="NCBI Taxonomy" id="380675"/>
    <lineage>
        <taxon>Bacteria</taxon>
        <taxon>Pseudomonadati</taxon>
        <taxon>Pseudomonadota</taxon>
        <taxon>Betaproteobacteria</taxon>
        <taxon>Burkholderiales</taxon>
        <taxon>Burkholderiaceae</taxon>
        <taxon>Trinickia</taxon>
    </lineage>
</organism>
<dbReference type="Proteomes" id="UP000235347">
    <property type="component" value="Unassembled WGS sequence"/>
</dbReference>
<protein>
    <recommendedName>
        <fullName evidence="1">DUF6396 domain-containing protein</fullName>
    </recommendedName>
</protein>
<name>A0A2N7VW67_9BURK</name>
<dbReference type="SUPFAM" id="SSF81901">
    <property type="entry name" value="HCP-like"/>
    <property type="match status" value="1"/>
</dbReference>
<dbReference type="Gene3D" id="1.25.40.10">
    <property type="entry name" value="Tetratricopeptide repeat domain"/>
    <property type="match status" value="1"/>
</dbReference>
<feature type="domain" description="DUF6396" evidence="1">
    <location>
        <begin position="254"/>
        <end position="361"/>
    </location>
</feature>
<dbReference type="AlphaFoldDB" id="A0A2N7VW67"/>
<evidence type="ECO:0000259" key="1">
    <source>
        <dbReference type="Pfam" id="PF19933"/>
    </source>
</evidence>
<dbReference type="InterPro" id="IPR050767">
    <property type="entry name" value="Sel1_AlgK"/>
</dbReference>
<dbReference type="PANTHER" id="PTHR11102:SF160">
    <property type="entry name" value="ERAD-ASSOCIATED E3 UBIQUITIN-PROTEIN LIGASE COMPONENT HRD3"/>
    <property type="match status" value="1"/>
</dbReference>
<keyword evidence="3" id="KW-1185">Reference proteome</keyword>
<accession>A0A2N7VW67</accession>
<dbReference type="InterPro" id="IPR011990">
    <property type="entry name" value="TPR-like_helical_dom_sf"/>
</dbReference>
<comment type="caution">
    <text evidence="2">The sequence shown here is derived from an EMBL/GenBank/DDBJ whole genome shotgun (WGS) entry which is preliminary data.</text>
</comment>
<gene>
    <name evidence="2" type="ORF">C0Z19_18375</name>
</gene>